<dbReference type="Pfam" id="PF07475">
    <property type="entry name" value="Hpr_kinase_C"/>
    <property type="match status" value="1"/>
</dbReference>
<dbReference type="GO" id="GO:0000155">
    <property type="term" value="F:phosphorelay sensor kinase activity"/>
    <property type="evidence" value="ECO:0007669"/>
    <property type="project" value="InterPro"/>
</dbReference>
<keyword evidence="2" id="KW-0808">Transferase</keyword>
<accession>A0A3R7NZI0</accession>
<dbReference type="Gene3D" id="3.40.50.300">
    <property type="entry name" value="P-loop containing nucleotide triphosphate hydrolases"/>
    <property type="match status" value="1"/>
</dbReference>
<dbReference type="OrthoDB" id="8326226at2"/>
<feature type="domain" description="HPr kinase/phosphorylase C-terminal" evidence="1">
    <location>
        <begin position="8"/>
        <end position="86"/>
    </location>
</feature>
<evidence type="ECO:0000259" key="1">
    <source>
        <dbReference type="Pfam" id="PF07475"/>
    </source>
</evidence>
<reference evidence="2" key="1">
    <citation type="submission" date="2018-05" db="EMBL/GenBank/DDBJ databases">
        <title>Reclassification of Methylarcula marina and Methylarcula terricola as Paracoccus methylarcula sp.nov., comb.nov. and Paracoccus terricola comb.nov.</title>
        <authorList>
            <person name="Shmareva M.N."/>
            <person name="Doronina N.V."/>
            <person name="Vasilenko O.V."/>
            <person name="Tarlachkov S.V."/>
            <person name="Trotsenko Y.A."/>
        </authorList>
    </citation>
    <scope>NUCLEOTIDE SEQUENCE [LARGE SCALE GENOMIC DNA]</scope>
    <source>
        <strain evidence="2">VKM B-2159</strain>
    </source>
</reference>
<dbReference type="GO" id="GO:0006109">
    <property type="term" value="P:regulation of carbohydrate metabolic process"/>
    <property type="evidence" value="ECO:0007669"/>
    <property type="project" value="InterPro"/>
</dbReference>
<keyword evidence="2" id="KW-0418">Kinase</keyword>
<organism evidence="2 3">
    <name type="scientific">Paracoccus methylarcula</name>
    <dbReference type="NCBI Taxonomy" id="72022"/>
    <lineage>
        <taxon>Bacteria</taxon>
        <taxon>Pseudomonadati</taxon>
        <taxon>Pseudomonadota</taxon>
        <taxon>Alphaproteobacteria</taxon>
        <taxon>Rhodobacterales</taxon>
        <taxon>Paracoccaceae</taxon>
        <taxon>Paracoccus</taxon>
    </lineage>
</organism>
<dbReference type="AlphaFoldDB" id="A0A3R7NZI0"/>
<dbReference type="InterPro" id="IPR027417">
    <property type="entry name" value="P-loop_NTPase"/>
</dbReference>
<keyword evidence="3" id="KW-1185">Reference proteome</keyword>
<sequence>MIGGKVIRTEQLHGTTVALDGKGLLILGPSGSGKSTLALQLMAVGAGLVSDDRTVLQREGDRIIAAAPSTLSGRIEARGLGILHAKAAGPVALSLVVDLGQGEDMRLPPHRYRELLGIRLPLALGPYRPHLYAALRQYLLAGRAD</sequence>
<dbReference type="InterPro" id="IPR011104">
    <property type="entry name" value="Hpr_kin/Pase_C"/>
</dbReference>
<protein>
    <submittedName>
        <fullName evidence="2">Serine kinase</fullName>
    </submittedName>
</protein>
<evidence type="ECO:0000313" key="2">
    <source>
        <dbReference type="EMBL" id="RNF36206.1"/>
    </source>
</evidence>
<dbReference type="Proteomes" id="UP000238137">
    <property type="component" value="Unassembled WGS sequence"/>
</dbReference>
<dbReference type="CDD" id="cd01918">
    <property type="entry name" value="HprK_C"/>
    <property type="match status" value="1"/>
</dbReference>
<proteinExistence type="predicted"/>
<comment type="caution">
    <text evidence="2">The sequence shown here is derived from an EMBL/GenBank/DDBJ whole genome shotgun (WGS) entry which is preliminary data.</text>
</comment>
<dbReference type="SUPFAM" id="SSF53795">
    <property type="entry name" value="PEP carboxykinase-like"/>
    <property type="match status" value="1"/>
</dbReference>
<gene>
    <name evidence="2" type="ORF">A7A09_002135</name>
</gene>
<evidence type="ECO:0000313" key="3">
    <source>
        <dbReference type="Proteomes" id="UP000238137"/>
    </source>
</evidence>
<dbReference type="GO" id="GO:0005524">
    <property type="term" value="F:ATP binding"/>
    <property type="evidence" value="ECO:0007669"/>
    <property type="project" value="InterPro"/>
</dbReference>
<dbReference type="EMBL" id="PXNQ02000001">
    <property type="protein sequence ID" value="RNF36206.1"/>
    <property type="molecule type" value="Genomic_DNA"/>
</dbReference>
<name>A0A3R7NZI0_9RHOB</name>